<accession>A0A8X6KL08</accession>
<protein>
    <submittedName>
        <fullName evidence="2">Uncharacterized protein</fullName>
    </submittedName>
</protein>
<organism evidence="2 3">
    <name type="scientific">Trichonephila clavata</name>
    <name type="common">Joro spider</name>
    <name type="synonym">Nephila clavata</name>
    <dbReference type="NCBI Taxonomy" id="2740835"/>
    <lineage>
        <taxon>Eukaryota</taxon>
        <taxon>Metazoa</taxon>
        <taxon>Ecdysozoa</taxon>
        <taxon>Arthropoda</taxon>
        <taxon>Chelicerata</taxon>
        <taxon>Arachnida</taxon>
        <taxon>Araneae</taxon>
        <taxon>Araneomorphae</taxon>
        <taxon>Entelegynae</taxon>
        <taxon>Araneoidea</taxon>
        <taxon>Nephilidae</taxon>
        <taxon>Trichonephila</taxon>
    </lineage>
</organism>
<keyword evidence="1" id="KW-0472">Membrane</keyword>
<sequence length="281" mass="32147">MVRKLSKLSKLLISTHECKKLNILISAYAGFMCFLNLGLAILTPHLHFSSNNIRLIRSSDRIPDKLKEQLAEIHDVSLALAVIILHSLCLTFAGYYCFVCYCMKLYFLEFVTKSKDLILLNDYQSALQIYQELTETLIFANGFLAYPAFINMLCVMCGLFIFSYIFVFLPKDDFIIYVFTFGGLTIYLMSLIPMMLSGACCNRAARQARDMIVSLPGWFPQHYTMLKMIIRQKFKKKYALTLWKTYIINESLLMSALGTLITYGFLIGTIGIAQGIETEKH</sequence>
<keyword evidence="1" id="KW-1133">Transmembrane helix</keyword>
<keyword evidence="1" id="KW-0812">Transmembrane</keyword>
<comment type="caution">
    <text evidence="2">The sequence shown here is derived from an EMBL/GenBank/DDBJ whole genome shotgun (WGS) entry which is preliminary data.</text>
</comment>
<evidence type="ECO:0000256" key="1">
    <source>
        <dbReference type="SAM" id="Phobius"/>
    </source>
</evidence>
<feature type="transmembrane region" description="Helical" evidence="1">
    <location>
        <begin position="174"/>
        <end position="196"/>
    </location>
</feature>
<dbReference type="OrthoDB" id="6424812at2759"/>
<evidence type="ECO:0000313" key="3">
    <source>
        <dbReference type="Proteomes" id="UP000887116"/>
    </source>
</evidence>
<dbReference type="Proteomes" id="UP000887116">
    <property type="component" value="Unassembled WGS sequence"/>
</dbReference>
<feature type="transmembrane region" description="Helical" evidence="1">
    <location>
        <begin position="21"/>
        <end position="42"/>
    </location>
</feature>
<feature type="transmembrane region" description="Helical" evidence="1">
    <location>
        <begin position="76"/>
        <end position="98"/>
    </location>
</feature>
<keyword evidence="3" id="KW-1185">Reference proteome</keyword>
<dbReference type="AlphaFoldDB" id="A0A8X6KL08"/>
<reference evidence="2" key="1">
    <citation type="submission" date="2020-07" db="EMBL/GenBank/DDBJ databases">
        <title>Multicomponent nature underlies the extraordinary mechanical properties of spider dragline silk.</title>
        <authorList>
            <person name="Kono N."/>
            <person name="Nakamura H."/>
            <person name="Mori M."/>
            <person name="Yoshida Y."/>
            <person name="Ohtoshi R."/>
            <person name="Malay A.D."/>
            <person name="Moran D.A.P."/>
            <person name="Tomita M."/>
            <person name="Numata K."/>
            <person name="Arakawa K."/>
        </authorList>
    </citation>
    <scope>NUCLEOTIDE SEQUENCE</scope>
</reference>
<dbReference type="EMBL" id="BMAO01002233">
    <property type="protein sequence ID" value="GFQ79280.1"/>
    <property type="molecule type" value="Genomic_DNA"/>
</dbReference>
<evidence type="ECO:0000313" key="2">
    <source>
        <dbReference type="EMBL" id="GFQ79280.1"/>
    </source>
</evidence>
<feature type="transmembrane region" description="Helical" evidence="1">
    <location>
        <begin position="143"/>
        <end position="168"/>
    </location>
</feature>
<gene>
    <name evidence="2" type="primary">AVEN_109247_1</name>
    <name evidence="2" type="ORF">TNCT_164431</name>
</gene>
<name>A0A8X6KL08_TRICU</name>
<feature type="transmembrane region" description="Helical" evidence="1">
    <location>
        <begin position="252"/>
        <end position="276"/>
    </location>
</feature>
<proteinExistence type="predicted"/>